<dbReference type="STRING" id="1404245.CGLY_09070"/>
<name>X5DSJ1_9CORY</name>
<dbReference type="Proteomes" id="UP000023703">
    <property type="component" value="Chromosome"/>
</dbReference>
<accession>X5DSJ1</accession>
<gene>
    <name evidence="1" type="ORF">CGLY_09070</name>
</gene>
<dbReference type="eggNOG" id="ENOG5032H2X">
    <property type="taxonomic scope" value="Bacteria"/>
</dbReference>
<evidence type="ECO:0000313" key="2">
    <source>
        <dbReference type="Proteomes" id="UP000023703"/>
    </source>
</evidence>
<dbReference type="EMBL" id="CP006842">
    <property type="protein sequence ID" value="AHW64259.1"/>
    <property type="molecule type" value="Genomic_DNA"/>
</dbReference>
<reference evidence="1 2" key="1">
    <citation type="journal article" date="2015" name="Int. J. Syst. Evol. Microbiol.">
        <title>Revisiting Corynebacterium glyciniphilum (ex Kubota et al., 1972) sp. nov., nom. rev., isolated from putrefied banana.</title>
        <authorList>
            <person name="Al-Dilaimi A."/>
            <person name="Bednarz H."/>
            <person name="Lomker A."/>
            <person name="Niehaus K."/>
            <person name="Kalinowski J."/>
            <person name="Ruckert C."/>
        </authorList>
    </citation>
    <scope>NUCLEOTIDE SEQUENCE [LARGE SCALE GENOMIC DNA]</scope>
    <source>
        <strain evidence="1">AJ 3170</strain>
    </source>
</reference>
<keyword evidence="2" id="KW-1185">Reference proteome</keyword>
<sequence>MVGWFLLAGKQDDEESARTCIDGDQQFTVWADPAAEDVAQTLTDAYNAEEPVVRDRCVTAVVEVTSTAEATEAYRRAKPGVAPVWIPAGTGFIPGLSGAPDSVDIVGSDDLVHYIPEGGDPDPSTAVLPTGAESMVSALSAEAAGREVDDATAGAGPSFQTARDQNLPVLTSAALLGSSDTDTDDVRAVGEVTFPLVAFGSSPAVDESSARAAADFAARADSTETVSPEPASPWLTRVAGALAGTPLGSADGENS</sequence>
<dbReference type="AlphaFoldDB" id="X5DSJ1"/>
<dbReference type="HOGENOM" id="CLU_1088662_0_0_11"/>
<proteinExistence type="predicted"/>
<evidence type="ECO:0000313" key="1">
    <source>
        <dbReference type="EMBL" id="AHW64259.1"/>
    </source>
</evidence>
<protein>
    <submittedName>
        <fullName evidence="1">Putative membrane protein</fullName>
    </submittedName>
</protein>
<organism evidence="1 2">
    <name type="scientific">Corynebacterium glyciniphilum AJ 3170</name>
    <dbReference type="NCBI Taxonomy" id="1404245"/>
    <lineage>
        <taxon>Bacteria</taxon>
        <taxon>Bacillati</taxon>
        <taxon>Actinomycetota</taxon>
        <taxon>Actinomycetes</taxon>
        <taxon>Mycobacteriales</taxon>
        <taxon>Corynebacteriaceae</taxon>
        <taxon>Corynebacterium</taxon>
    </lineage>
</organism>
<dbReference type="KEGG" id="cgy:CGLY_09070"/>